<dbReference type="RefSeq" id="WP_044648316.1">
    <property type="nucleotide sequence ID" value="NZ_JTHP01000059.1"/>
</dbReference>
<dbReference type="CDD" id="cd11743">
    <property type="entry name" value="Cthe_2751_like"/>
    <property type="match status" value="1"/>
</dbReference>
<protein>
    <recommendedName>
        <fullName evidence="1">DUF5071 domain-containing protein</fullName>
    </recommendedName>
</protein>
<name>A0A0D7WW41_9BACL</name>
<dbReference type="AlphaFoldDB" id="A0A0D7WW41"/>
<dbReference type="InterPro" id="IPR031837">
    <property type="entry name" value="DUF5071"/>
</dbReference>
<dbReference type="Gene3D" id="1.25.40.750">
    <property type="entry name" value="Domain of unknown function DUF5071"/>
    <property type="match status" value="1"/>
</dbReference>
<dbReference type="EMBL" id="JTHP01000059">
    <property type="protein sequence ID" value="KJD43375.1"/>
    <property type="molecule type" value="Genomic_DNA"/>
</dbReference>
<proteinExistence type="predicted"/>
<dbReference type="Pfam" id="PF16804">
    <property type="entry name" value="DUF5071"/>
    <property type="match status" value="1"/>
</dbReference>
<keyword evidence="3" id="KW-1185">Reference proteome</keyword>
<evidence type="ECO:0000259" key="1">
    <source>
        <dbReference type="Pfam" id="PF16804"/>
    </source>
</evidence>
<dbReference type="Proteomes" id="UP000032534">
    <property type="component" value="Unassembled WGS sequence"/>
</dbReference>
<organism evidence="2 3">
    <name type="scientific">Paenibacillus terrae</name>
    <dbReference type="NCBI Taxonomy" id="159743"/>
    <lineage>
        <taxon>Bacteria</taxon>
        <taxon>Bacillati</taxon>
        <taxon>Bacillota</taxon>
        <taxon>Bacilli</taxon>
        <taxon>Bacillales</taxon>
        <taxon>Paenibacillaceae</taxon>
        <taxon>Paenibacillus</taxon>
    </lineage>
</organism>
<gene>
    <name evidence="2" type="ORF">QD47_23000</name>
</gene>
<dbReference type="OrthoDB" id="1846249at2"/>
<reference evidence="2 3" key="1">
    <citation type="submission" date="2014-11" db="EMBL/GenBank/DDBJ databases">
        <title>Draft Genome Sequences of Paenibacillus polymyxa NRRL B-30509 and Paenibacillus terrae NRRL B-30644, Strains from a Poultry Environment that Produce Tridecaptin A and Paenicidins.</title>
        <authorList>
            <person name="van Belkum M.J."/>
            <person name="Lohans C.T."/>
            <person name="Vederas J.C."/>
        </authorList>
    </citation>
    <scope>NUCLEOTIDE SEQUENCE [LARGE SCALE GENOMIC DNA]</scope>
    <source>
        <strain evidence="2 3">NRRL B-30644</strain>
    </source>
</reference>
<dbReference type="InterPro" id="IPR038692">
    <property type="entry name" value="Cthe_2751_sf"/>
</dbReference>
<feature type="domain" description="DUF5071" evidence="1">
    <location>
        <begin position="7"/>
        <end position="125"/>
    </location>
</feature>
<comment type="caution">
    <text evidence="2">The sequence shown here is derived from an EMBL/GenBank/DDBJ whole genome shotgun (WGS) entry which is preliminary data.</text>
</comment>
<evidence type="ECO:0000313" key="2">
    <source>
        <dbReference type="EMBL" id="KJD43375.1"/>
    </source>
</evidence>
<dbReference type="PATRIC" id="fig|159743.3.peg.5118"/>
<accession>A0A0D7WW41</accession>
<sequence>MVNPHDLIPKHKSDFDSINQLKLCSKAEIRPIIPELFTWLQDSNWPISAEVRNILFQFDMELIPVIRQILNSNDSSWKYFVLIHFCKQLPNALLGKLTYELNRLSTNPSENDKLEEVDQIAQEMLRTFYR</sequence>
<evidence type="ECO:0000313" key="3">
    <source>
        <dbReference type="Proteomes" id="UP000032534"/>
    </source>
</evidence>